<accession>A0A6A6DZJ9</accession>
<evidence type="ECO:0000256" key="4">
    <source>
        <dbReference type="ARBA" id="ARBA00022801"/>
    </source>
</evidence>
<sequence>MAAVSATADVRTVDAYDNLASSAIQEPLNTFQNWFTRNYPTVSATREPSRKRRKLDNGDSIGFQPFETFEEGKSVVLAKVSINLRFPALAADRINPSSEDLKPLNVCLESFARDSAHEFRISLRDRRNTASGVNLTVTTKSLESIAVHLDAAATLRTTLNGRKRSNKAGAAFCRCVLYPPTQDQDGFKLEIEIRFLVGFSVVETLGPKTKLGRRDLGLLTRYFPDGSTDVNTAWALSDFYDSVHVPSTDTEISPKIQRSLSETKLYPFQQRAVDWLLRREGVAFPESGGDISPVDASVESNSPSFRLVQDANGETCYVSHLRGLVVPDLSMTNDPHRILKGGILCEEMGLGKTVELIALMCLNKRKLPGGEVYDAYTGAKVKSCGSTLIITPPSILEQWKNEIHAHAPELKVLHYKGLPPQTGYKKDHEAATVDNLMRHDVVLTTYNVLSREIHYAQPTLDRSLRHAKHYQPRKSPLVQISWWRVCLDEAQMVESGVSQAATVARVIPRCNAWAVSGTPLRKDIRDLRGLLTFLRYEPFCDCKAVWDRLDKLSFRTIFNRIAMRHSKDKIRQELRLPPQKRIVITVPFTAIEEQNYSEMMRQMCYACGLSQEGIPVQEDQDANDPEVIERMREWLVRLRQTCLHAHVGRRNRKALGAKNGPLRTVDEVLEVMIDQNDTLLKSEAREYILAQLACGHIKANAKDDERRSEHALEDYGKALEDSQSYVRGCRDELSLEKQKVGHAAAGLKDSLDPDNDQDSDNEDKGGEYLGRVPAIRKVLRSFLELEHACKFFIGTSYFQMKSNENLTKPESEDFRRLEKLEVDWYDKAKTIRKELLRESQSKAQRQMAKISSRKPFPPLPRIADLADLGGIENRKVLDMMDGVNDILNAQATQLEEWRQKIVDILLMPLVDEDEGKETTGDEYEDSTKVQDELYVYIMALRTLVADRNTAVNGLQDLLVEHELKAAEAQARLGLGHAPELVLKVAEAHQKLKPSVQDGSLKGIVSAVRSLLTSLQWPADGGDDRAATELAIVQKQFLEIQRISTMQAKVLTDLEKEQEMFRAAMNQRLEFYRQLQHISDTVAPWREELDEIFDAQEHIRQTNKRTRSSERLRGLKTKHTYLTNLRGENQKDMVHECIICKDDFEIGVLTICGHKYCKECINMWWHEHRNCPMCKRRLYASDFHDISFKPSEMKAQEEDHDQEGPSQPSTPVSSNTSIYSDISDSTMKEIKAIDLDGSYGTKIDMIARHLLWIRHNDPGAKSIIFSQFGDFLEVLREALKKWKVGASSISDKNGIHNFRTDPAVESFLLDAKSDSSGLNLVNATYVFLCEPLINPAIELQAIARVHRIGQQRPTTVFMYLISDTVEEAIYDISVSRRLEHMGRRRNAESVSRSGTATPAVQENALDAANSMEMEAAPLKQLLRKKGDGEIVQVDDLWNCLFGKPRKQQRAVLEREVGRHLRAEAAEQRIAQAAEDHRSGTACL</sequence>
<dbReference type="GO" id="GO:0005524">
    <property type="term" value="F:ATP binding"/>
    <property type="evidence" value="ECO:0007669"/>
    <property type="project" value="InterPro"/>
</dbReference>
<feature type="domain" description="Helicase ATP-binding" evidence="10">
    <location>
        <begin position="333"/>
        <end position="537"/>
    </location>
</feature>
<dbReference type="Pfam" id="PF00176">
    <property type="entry name" value="SNF2-rel_dom"/>
    <property type="match status" value="1"/>
</dbReference>
<keyword evidence="12" id="KW-1185">Reference proteome</keyword>
<dbReference type="Gene3D" id="3.40.50.300">
    <property type="entry name" value="P-loop containing nucleotide triphosphate hydrolases"/>
    <property type="match status" value="1"/>
</dbReference>
<proteinExistence type="predicted"/>
<dbReference type="InterPro" id="IPR000330">
    <property type="entry name" value="SNF2_N"/>
</dbReference>
<dbReference type="CDD" id="cd18793">
    <property type="entry name" value="SF2_C_SNF"/>
    <property type="match status" value="1"/>
</dbReference>
<evidence type="ECO:0000256" key="7">
    <source>
        <dbReference type="PROSITE-ProRule" id="PRU00175"/>
    </source>
</evidence>
<keyword evidence="4" id="KW-0378">Hydrolase</keyword>
<evidence type="ECO:0000259" key="9">
    <source>
        <dbReference type="PROSITE" id="PS50089"/>
    </source>
</evidence>
<dbReference type="FunFam" id="3.40.50.10810:FF:000059">
    <property type="entry name" value="SNF2 family helicase/ATPase, putative"/>
    <property type="match status" value="1"/>
</dbReference>
<dbReference type="SUPFAM" id="SSF52540">
    <property type="entry name" value="P-loop containing nucleoside triphosphate hydrolases"/>
    <property type="match status" value="2"/>
</dbReference>
<keyword evidence="1" id="KW-0479">Metal-binding</keyword>
<evidence type="ECO:0000256" key="2">
    <source>
        <dbReference type="ARBA" id="ARBA00022741"/>
    </source>
</evidence>
<dbReference type="PROSITE" id="PS00518">
    <property type="entry name" value="ZF_RING_1"/>
    <property type="match status" value="1"/>
</dbReference>
<dbReference type="Pfam" id="PF13923">
    <property type="entry name" value="zf-C3HC4_2"/>
    <property type="match status" value="1"/>
</dbReference>
<dbReference type="GO" id="GO:0061630">
    <property type="term" value="F:ubiquitin protein ligase activity"/>
    <property type="evidence" value="ECO:0007669"/>
    <property type="project" value="TreeGrafter"/>
</dbReference>
<dbReference type="InterPro" id="IPR027417">
    <property type="entry name" value="P-loop_NTPase"/>
</dbReference>
<dbReference type="Gene3D" id="3.30.40.10">
    <property type="entry name" value="Zinc/RING finger domain, C3HC4 (zinc finger)"/>
    <property type="match status" value="1"/>
</dbReference>
<keyword evidence="5" id="KW-0862">Zinc</keyword>
<feature type="region of interest" description="Disordered" evidence="8">
    <location>
        <begin position="1193"/>
        <end position="1217"/>
    </location>
</feature>
<dbReference type="GO" id="GO:0006974">
    <property type="term" value="P:DNA damage response"/>
    <property type="evidence" value="ECO:0007669"/>
    <property type="project" value="TreeGrafter"/>
</dbReference>
<dbReference type="EMBL" id="ML994635">
    <property type="protein sequence ID" value="KAF2185097.1"/>
    <property type="molecule type" value="Genomic_DNA"/>
</dbReference>
<evidence type="ECO:0008006" key="13">
    <source>
        <dbReference type="Google" id="ProtNLM"/>
    </source>
</evidence>
<dbReference type="Pfam" id="PF26021">
    <property type="entry name" value="Ferritin_C144_05"/>
    <property type="match status" value="1"/>
</dbReference>
<feature type="compositionally biased region" description="Polar residues" evidence="8">
    <location>
        <begin position="1203"/>
        <end position="1217"/>
    </location>
</feature>
<keyword evidence="6" id="KW-0067">ATP-binding</keyword>
<dbReference type="PANTHER" id="PTHR45865:SF1">
    <property type="entry name" value="E3 UBIQUITIN-PROTEIN LIGASE SHPRH"/>
    <property type="match status" value="1"/>
</dbReference>
<gene>
    <name evidence="11" type="ORF">K469DRAFT_665964</name>
</gene>
<dbReference type="PANTHER" id="PTHR45865">
    <property type="entry name" value="E3 UBIQUITIN-PROTEIN LIGASE SHPRH FAMILY MEMBER"/>
    <property type="match status" value="1"/>
</dbReference>
<dbReference type="OrthoDB" id="5330228at2759"/>
<feature type="region of interest" description="Disordered" evidence="8">
    <location>
        <begin position="744"/>
        <end position="767"/>
    </location>
</feature>
<keyword evidence="3 7" id="KW-0863">Zinc-finger</keyword>
<dbReference type="InterPro" id="IPR013083">
    <property type="entry name" value="Znf_RING/FYVE/PHD"/>
</dbReference>
<evidence type="ECO:0000313" key="11">
    <source>
        <dbReference type="EMBL" id="KAF2185097.1"/>
    </source>
</evidence>
<dbReference type="InterPro" id="IPR059033">
    <property type="entry name" value="C144_05_dom"/>
</dbReference>
<dbReference type="Pfam" id="PF00271">
    <property type="entry name" value="Helicase_C"/>
    <property type="match status" value="1"/>
</dbReference>
<dbReference type="SUPFAM" id="SSF57850">
    <property type="entry name" value="RING/U-box"/>
    <property type="match status" value="1"/>
</dbReference>
<dbReference type="GO" id="GO:0008270">
    <property type="term" value="F:zinc ion binding"/>
    <property type="evidence" value="ECO:0007669"/>
    <property type="project" value="UniProtKB-KW"/>
</dbReference>
<feature type="compositionally biased region" description="Acidic residues" evidence="8">
    <location>
        <begin position="752"/>
        <end position="761"/>
    </location>
</feature>
<dbReference type="PROSITE" id="PS51192">
    <property type="entry name" value="HELICASE_ATP_BIND_1"/>
    <property type="match status" value="1"/>
</dbReference>
<feature type="domain" description="RING-type" evidence="9">
    <location>
        <begin position="1136"/>
        <end position="1174"/>
    </location>
</feature>
<dbReference type="Proteomes" id="UP000800200">
    <property type="component" value="Unassembled WGS sequence"/>
</dbReference>
<dbReference type="InterPro" id="IPR038718">
    <property type="entry name" value="SNF2-like_sf"/>
</dbReference>
<dbReference type="InterPro" id="IPR049730">
    <property type="entry name" value="SNF2/RAD54-like_C"/>
</dbReference>
<protein>
    <recommendedName>
        <fullName evidence="13">ATP-dependent DNA helicase</fullName>
    </recommendedName>
</protein>
<dbReference type="InterPro" id="IPR052583">
    <property type="entry name" value="ATP-helicase/E3_Ub-Ligase"/>
</dbReference>
<evidence type="ECO:0000256" key="8">
    <source>
        <dbReference type="SAM" id="MobiDB-lite"/>
    </source>
</evidence>
<dbReference type="Gene3D" id="3.40.50.10810">
    <property type="entry name" value="Tandem AAA-ATPase domain"/>
    <property type="match status" value="1"/>
</dbReference>
<keyword evidence="2" id="KW-0547">Nucleotide-binding</keyword>
<dbReference type="GO" id="GO:0005634">
    <property type="term" value="C:nucleus"/>
    <property type="evidence" value="ECO:0007669"/>
    <property type="project" value="TreeGrafter"/>
</dbReference>
<evidence type="ECO:0000259" key="10">
    <source>
        <dbReference type="PROSITE" id="PS51192"/>
    </source>
</evidence>
<dbReference type="InterPro" id="IPR017907">
    <property type="entry name" value="Znf_RING_CS"/>
</dbReference>
<dbReference type="GO" id="GO:0016787">
    <property type="term" value="F:hydrolase activity"/>
    <property type="evidence" value="ECO:0007669"/>
    <property type="project" value="UniProtKB-KW"/>
</dbReference>
<dbReference type="PROSITE" id="PS50089">
    <property type="entry name" value="ZF_RING_2"/>
    <property type="match status" value="1"/>
</dbReference>
<dbReference type="InterPro" id="IPR001841">
    <property type="entry name" value="Znf_RING"/>
</dbReference>
<name>A0A6A6DZJ9_9PEZI</name>
<dbReference type="InterPro" id="IPR001650">
    <property type="entry name" value="Helicase_C-like"/>
</dbReference>
<dbReference type="InterPro" id="IPR014001">
    <property type="entry name" value="Helicase_ATP-bd"/>
</dbReference>
<evidence type="ECO:0000313" key="12">
    <source>
        <dbReference type="Proteomes" id="UP000800200"/>
    </source>
</evidence>
<organism evidence="11 12">
    <name type="scientific">Zopfia rhizophila CBS 207.26</name>
    <dbReference type="NCBI Taxonomy" id="1314779"/>
    <lineage>
        <taxon>Eukaryota</taxon>
        <taxon>Fungi</taxon>
        <taxon>Dikarya</taxon>
        <taxon>Ascomycota</taxon>
        <taxon>Pezizomycotina</taxon>
        <taxon>Dothideomycetes</taxon>
        <taxon>Dothideomycetes incertae sedis</taxon>
        <taxon>Zopfiaceae</taxon>
        <taxon>Zopfia</taxon>
    </lineage>
</organism>
<dbReference type="GO" id="GO:0000209">
    <property type="term" value="P:protein polyubiquitination"/>
    <property type="evidence" value="ECO:0007669"/>
    <property type="project" value="TreeGrafter"/>
</dbReference>
<dbReference type="SMART" id="SM00184">
    <property type="entry name" value="RING"/>
    <property type="match status" value="1"/>
</dbReference>
<dbReference type="CDD" id="cd18070">
    <property type="entry name" value="DEXQc_SHPRH"/>
    <property type="match status" value="1"/>
</dbReference>
<evidence type="ECO:0000256" key="6">
    <source>
        <dbReference type="ARBA" id="ARBA00022840"/>
    </source>
</evidence>
<evidence type="ECO:0000256" key="1">
    <source>
        <dbReference type="ARBA" id="ARBA00022723"/>
    </source>
</evidence>
<dbReference type="SMART" id="SM00487">
    <property type="entry name" value="DEXDc"/>
    <property type="match status" value="1"/>
</dbReference>
<reference evidence="11" key="1">
    <citation type="journal article" date="2020" name="Stud. Mycol.">
        <title>101 Dothideomycetes genomes: a test case for predicting lifestyles and emergence of pathogens.</title>
        <authorList>
            <person name="Haridas S."/>
            <person name="Albert R."/>
            <person name="Binder M."/>
            <person name="Bloem J."/>
            <person name="Labutti K."/>
            <person name="Salamov A."/>
            <person name="Andreopoulos B."/>
            <person name="Baker S."/>
            <person name="Barry K."/>
            <person name="Bills G."/>
            <person name="Bluhm B."/>
            <person name="Cannon C."/>
            <person name="Castanera R."/>
            <person name="Culley D."/>
            <person name="Daum C."/>
            <person name="Ezra D."/>
            <person name="Gonzalez J."/>
            <person name="Henrissat B."/>
            <person name="Kuo A."/>
            <person name="Liang C."/>
            <person name="Lipzen A."/>
            <person name="Lutzoni F."/>
            <person name="Magnuson J."/>
            <person name="Mondo S."/>
            <person name="Nolan M."/>
            <person name="Ohm R."/>
            <person name="Pangilinan J."/>
            <person name="Park H.-J."/>
            <person name="Ramirez L."/>
            <person name="Alfaro M."/>
            <person name="Sun H."/>
            <person name="Tritt A."/>
            <person name="Yoshinaga Y."/>
            <person name="Zwiers L.-H."/>
            <person name="Turgeon B."/>
            <person name="Goodwin S."/>
            <person name="Spatafora J."/>
            <person name="Crous P."/>
            <person name="Grigoriev I."/>
        </authorList>
    </citation>
    <scope>NUCLEOTIDE SEQUENCE</scope>
    <source>
        <strain evidence="11">CBS 207.26</strain>
    </source>
</reference>
<evidence type="ECO:0000256" key="3">
    <source>
        <dbReference type="ARBA" id="ARBA00022771"/>
    </source>
</evidence>
<evidence type="ECO:0000256" key="5">
    <source>
        <dbReference type="ARBA" id="ARBA00022833"/>
    </source>
</evidence>